<evidence type="ECO:0000259" key="4">
    <source>
        <dbReference type="PROSITE" id="PS50022"/>
    </source>
</evidence>
<dbReference type="EMBL" id="SNRY01000975">
    <property type="protein sequence ID" value="KAA6334649.1"/>
    <property type="molecule type" value="Genomic_DNA"/>
</dbReference>
<dbReference type="SUPFAM" id="SSF49785">
    <property type="entry name" value="Galactose-binding domain-like"/>
    <property type="match status" value="2"/>
</dbReference>
<dbReference type="GO" id="GO:0005975">
    <property type="term" value="P:carbohydrate metabolic process"/>
    <property type="evidence" value="ECO:0007669"/>
    <property type="project" value="InterPro"/>
</dbReference>
<dbReference type="Gene3D" id="2.60.40.10">
    <property type="entry name" value="Immunoglobulins"/>
    <property type="match status" value="2"/>
</dbReference>
<dbReference type="InterPro" id="IPR036156">
    <property type="entry name" value="Beta-gal/glucu_dom_sf"/>
</dbReference>
<keyword evidence="3 5" id="KW-0326">Glycosidase</keyword>
<evidence type="ECO:0000256" key="3">
    <source>
        <dbReference type="ARBA" id="ARBA00023295"/>
    </source>
</evidence>
<dbReference type="SUPFAM" id="SSF51445">
    <property type="entry name" value="(Trans)glycosidases"/>
    <property type="match status" value="1"/>
</dbReference>
<dbReference type="SUPFAM" id="SSF49303">
    <property type="entry name" value="beta-Galactosidase/glucuronidase domain"/>
    <property type="match status" value="3"/>
</dbReference>
<dbReference type="InterPro" id="IPR054593">
    <property type="entry name" value="Beta-mannosidase-like_N2"/>
</dbReference>
<feature type="domain" description="F5/8 type C" evidence="4">
    <location>
        <begin position="252"/>
        <end position="348"/>
    </location>
</feature>
<dbReference type="Pfam" id="PF00703">
    <property type="entry name" value="Glyco_hydro_2"/>
    <property type="match status" value="1"/>
</dbReference>
<reference evidence="5" key="1">
    <citation type="submission" date="2019-03" db="EMBL/GenBank/DDBJ databases">
        <title>Single cell metagenomics reveals metabolic interactions within the superorganism composed of flagellate Streblomastix strix and complex community of Bacteroidetes bacteria on its surface.</title>
        <authorList>
            <person name="Treitli S.C."/>
            <person name="Kolisko M."/>
            <person name="Husnik F."/>
            <person name="Keeling P."/>
            <person name="Hampl V."/>
        </authorList>
    </citation>
    <scope>NUCLEOTIDE SEQUENCE</scope>
    <source>
        <strain evidence="5">STM</strain>
    </source>
</reference>
<proteinExistence type="inferred from homology"/>
<dbReference type="Pfam" id="PF18368">
    <property type="entry name" value="Ig_GlcNase"/>
    <property type="match status" value="1"/>
</dbReference>
<dbReference type="Gene3D" id="3.20.20.80">
    <property type="entry name" value="Glycosidases"/>
    <property type="match status" value="1"/>
</dbReference>
<evidence type="ECO:0000256" key="2">
    <source>
        <dbReference type="ARBA" id="ARBA00022801"/>
    </source>
</evidence>
<dbReference type="InterPro" id="IPR013783">
    <property type="entry name" value="Ig-like_fold"/>
</dbReference>
<dbReference type="InterPro" id="IPR006102">
    <property type="entry name" value="Ig-like_GH2"/>
</dbReference>
<dbReference type="PANTHER" id="PTHR43536">
    <property type="entry name" value="MANNOSYLGLYCOPROTEIN ENDO-BETA-MANNOSIDASE"/>
    <property type="match status" value="1"/>
</dbReference>
<dbReference type="AlphaFoldDB" id="A0A5J4RLV9"/>
<dbReference type="InterPro" id="IPR017853">
    <property type="entry name" value="GH"/>
</dbReference>
<dbReference type="EC" id="3.2.1.165" evidence="5"/>
<comment type="caution">
    <text evidence="5">The sequence shown here is derived from an EMBL/GenBank/DDBJ whole genome shotgun (WGS) entry which is preliminary data.</text>
</comment>
<evidence type="ECO:0000256" key="1">
    <source>
        <dbReference type="ARBA" id="ARBA00007401"/>
    </source>
</evidence>
<keyword evidence="2 5" id="KW-0378">Hydrolase</keyword>
<name>A0A5J4RLV9_9ZZZZ</name>
<gene>
    <name evidence="5" type="ORF">EZS27_017051</name>
</gene>
<dbReference type="PROSITE" id="PS51257">
    <property type="entry name" value="PROKAR_LIPOPROTEIN"/>
    <property type="match status" value="1"/>
</dbReference>
<accession>A0A5J4RLV9</accession>
<sequence>MKTRSLFLSMIGLSLLAGCSSKSDSYTRGIGIYPGNPNETYAPEVVADNATYRNVAELKSAYHSSSYDYNLTAQLVTDGILSAVEPATINVSTQNGDLKKNEREWLFDGKSDSKYVVNGTDVYLQLDLNNFDFSVDKIVLTGSVTLDATKTKDYEVVAYGSNDGTNWDILGQENGRGYIGKERPASPWDAFFGKSANITRLLNQEIILKQAVNYAHYKINLKAANALNWSFTDWDYYKNDELLVVLPSYRFDSAWKSAGTGKEWVYVDLGASATFDKVKLSWINKALAGTIQTSDDAKTWKEVALLPGGSEKTDEIALFAKGRYVRVWMTEAENNLPYILSELEVYGKGGLVARPHAEPKADGNHQYLSGGNWKLQRASEVNASGEEISKPDFVIDKWLIATVPSTVLSSYVNIGALPDPNYADNILTISESFFYSNFWYRNEFTLPADSSDDTIFLNFDGVNWKANVFLNGQKVGNVNGGFRRGKFNISDLLTTGKNVLAIEIVKNLHQGAVKEPTAFSHDQNGGISGADNPTFHATIGWDWIPTIRGRDIGIWNDVFLTHTGSVTIENPFVRTELPLPDTTSAKVFVEVTLVNTSNKEVSGTLKGFFGDAEFEQTVTLASAETKVVNLDPITNPTLALQNPKLWWPKGYGEPYLYDVKLSFETHGKISDTTQFKSGVRQMTFDEAVYEPSGLQTPFGFSEPRRLSLYVNGRRFIGFGGNWGFGESNLNYRGREYDIAVAYHADMNFTMIRNWVGQIGDEEFYEACDRHGVMVWQDFWLANPVDGPDPYYPDLFNDNAQDYIKRIRNHPSIGIYVGRNEGNPPAVIDDYLRAVIPRLHPGIHYISNSASGVVSGGGPYRALPTKEYFATYGHDKFHSERGMPNVMNYESLAQTFSPEALELQNTTETPNRQWGMHDYTLNSAQGAASFNGIIEKAFGKPKDAKQFAEWAQWINYDGYRAIFEGRSEHRRGMLLWMSHPAWPSMVWQTYDYYFDPTGGYFGSKKASEPIHIQWNPIRDDIEVVNYHALDHQGVVAKAQLINQDGSVQWEKETQFDIKEDATVACFPLELSATLSETYFIKLTLTENGKLLSDNFYWRGKEEGNYQSLHQLPKVKLTTKTAAKKSGQEWYLTTTLKNDTQTPALMVRLKVEGAKSAKRILPVFFSDNYIILMPGEGKTITMKLYDNDTRGEKPVVNVSGFNL</sequence>
<dbReference type="InterPro" id="IPR043534">
    <property type="entry name" value="EBDG/EBM"/>
</dbReference>
<dbReference type="Pfam" id="PF00754">
    <property type="entry name" value="F5_F8_type_C"/>
    <property type="match status" value="1"/>
</dbReference>
<dbReference type="InterPro" id="IPR008979">
    <property type="entry name" value="Galactose-bd-like_sf"/>
</dbReference>
<dbReference type="Gene3D" id="2.60.120.260">
    <property type="entry name" value="Galactose-binding domain-like"/>
    <property type="match status" value="2"/>
</dbReference>
<evidence type="ECO:0000313" key="5">
    <source>
        <dbReference type="EMBL" id="KAA6334649.1"/>
    </source>
</evidence>
<protein>
    <submittedName>
        <fullName evidence="5">Exo-beta-D-glucosaminidase</fullName>
        <ecNumber evidence="5">3.2.1.165</ecNumber>
    </submittedName>
</protein>
<dbReference type="Pfam" id="PF22666">
    <property type="entry name" value="Glyco_hydro_2_N2"/>
    <property type="match status" value="1"/>
</dbReference>
<dbReference type="InterPro" id="IPR000421">
    <property type="entry name" value="FA58C"/>
</dbReference>
<dbReference type="PROSITE" id="PS50022">
    <property type="entry name" value="FA58C_3"/>
    <property type="match status" value="1"/>
</dbReference>
<dbReference type="InterPro" id="IPR041351">
    <property type="entry name" value="Ig_GlcNase"/>
</dbReference>
<dbReference type="PANTHER" id="PTHR43536:SF1">
    <property type="entry name" value="MANNOSYLGLYCOPROTEIN ENDO-BETA-MANNOSIDASE"/>
    <property type="match status" value="1"/>
</dbReference>
<organism evidence="5">
    <name type="scientific">termite gut metagenome</name>
    <dbReference type="NCBI Taxonomy" id="433724"/>
    <lineage>
        <taxon>unclassified sequences</taxon>
        <taxon>metagenomes</taxon>
        <taxon>organismal metagenomes</taxon>
    </lineage>
</organism>
<dbReference type="GO" id="GO:0052761">
    <property type="term" value="F:exo-1,4-beta-D-glucosaminidase activity"/>
    <property type="evidence" value="ECO:0007669"/>
    <property type="project" value="UniProtKB-EC"/>
</dbReference>
<comment type="similarity">
    <text evidence="1">Belongs to the glycosyl hydrolase 2 family.</text>
</comment>